<dbReference type="GO" id="GO:0004252">
    <property type="term" value="F:serine-type endopeptidase activity"/>
    <property type="evidence" value="ECO:0007669"/>
    <property type="project" value="InterPro"/>
</dbReference>
<dbReference type="InterPro" id="IPR050966">
    <property type="entry name" value="Glutamyl_endopeptidase"/>
</dbReference>
<evidence type="ECO:0000256" key="2">
    <source>
        <dbReference type="SAM" id="SignalP"/>
    </source>
</evidence>
<dbReference type="SUPFAM" id="SSF50494">
    <property type="entry name" value="Trypsin-like serine proteases"/>
    <property type="match status" value="1"/>
</dbReference>
<organism evidence="4 5">
    <name type="scientific">Lichenibacterium ramalinae</name>
    <dbReference type="NCBI Taxonomy" id="2316527"/>
    <lineage>
        <taxon>Bacteria</taxon>
        <taxon>Pseudomonadati</taxon>
        <taxon>Pseudomonadota</taxon>
        <taxon>Alphaproteobacteria</taxon>
        <taxon>Hyphomicrobiales</taxon>
        <taxon>Lichenihabitantaceae</taxon>
        <taxon>Lichenibacterium</taxon>
    </lineage>
</organism>
<evidence type="ECO:0000313" key="5">
    <source>
        <dbReference type="Proteomes" id="UP000289411"/>
    </source>
</evidence>
<gene>
    <name evidence="4" type="ORF">D3272_15815</name>
</gene>
<dbReference type="EMBL" id="QYBC01000013">
    <property type="protein sequence ID" value="RYB03616.1"/>
    <property type="molecule type" value="Genomic_DNA"/>
</dbReference>
<dbReference type="InterPro" id="IPR018114">
    <property type="entry name" value="TRYPSIN_HIS"/>
</dbReference>
<dbReference type="Gene3D" id="2.40.10.10">
    <property type="entry name" value="Trypsin-like serine proteases"/>
    <property type="match status" value="2"/>
</dbReference>
<reference evidence="4 5" key="2">
    <citation type="submission" date="2019-02" db="EMBL/GenBank/DDBJ databases">
        <title>'Lichenibacterium ramalinii' gen. nov. sp. nov., 'Lichenibacterium minor' gen. nov. sp. nov.</title>
        <authorList>
            <person name="Pankratov T."/>
        </authorList>
    </citation>
    <scope>NUCLEOTIDE SEQUENCE [LARGE SCALE GENOMIC DNA]</scope>
    <source>
        <strain evidence="4 5">RmlP001</strain>
    </source>
</reference>
<protein>
    <submittedName>
        <fullName evidence="4">Protease</fullName>
    </submittedName>
</protein>
<comment type="caution">
    <text evidence="4">The sequence shown here is derived from an EMBL/GenBank/DDBJ whole genome shotgun (WGS) entry which is preliminary data.</text>
</comment>
<dbReference type="PANTHER" id="PTHR15462">
    <property type="entry name" value="SERINE PROTEASE"/>
    <property type="match status" value="1"/>
</dbReference>
<proteinExistence type="predicted"/>
<dbReference type="PROSITE" id="PS00134">
    <property type="entry name" value="TRYPSIN_HIS"/>
    <property type="match status" value="1"/>
</dbReference>
<feature type="chain" id="PRO_5020784192" evidence="2">
    <location>
        <begin position="26"/>
        <end position="251"/>
    </location>
</feature>
<dbReference type="AlphaFoldDB" id="A0A4V1RIF3"/>
<dbReference type="OrthoDB" id="267336at2"/>
<sequence>MHKWGPRRAAAAALILALAPVRAEADPPPPGTGHHELVDADAYPWSAVGKLFNSIGGACTAAAIAPDRVLTAAHCLYAFRTHRFLQPDSIHFLLGYARGDYRIHARVSGFAIGPGYDPADEARTASSDWAVLMLAEPLPAALRPIALAKTVPPAGTAIEIGGFAQDRAYLMTADRHCRLLGPAAAGGVLAHDCLIAHGDSGAPLLATGADGAVEAFAVTVGFWKVDGRQVSIAAPVTAAILTTAAAAPARR</sequence>
<dbReference type="GO" id="GO:0006508">
    <property type="term" value="P:proteolysis"/>
    <property type="evidence" value="ECO:0007669"/>
    <property type="project" value="UniProtKB-KW"/>
</dbReference>
<keyword evidence="4" id="KW-0378">Hydrolase</keyword>
<dbReference type="Proteomes" id="UP000289411">
    <property type="component" value="Unassembled WGS sequence"/>
</dbReference>
<feature type="signal peptide" evidence="2">
    <location>
        <begin position="1"/>
        <end position="25"/>
    </location>
</feature>
<reference evidence="4 5" key="1">
    <citation type="submission" date="2018-09" db="EMBL/GenBank/DDBJ databases">
        <authorList>
            <person name="Grouzdev D.S."/>
            <person name="Krutkina M.S."/>
        </authorList>
    </citation>
    <scope>NUCLEOTIDE SEQUENCE [LARGE SCALE GENOMIC DNA]</scope>
    <source>
        <strain evidence="4 5">RmlP001</strain>
    </source>
</reference>
<keyword evidence="4" id="KW-0645">Protease</keyword>
<feature type="domain" description="Peptidase S1" evidence="3">
    <location>
        <begin position="31"/>
        <end position="245"/>
    </location>
</feature>
<accession>A0A4V1RIF3</accession>
<evidence type="ECO:0000313" key="4">
    <source>
        <dbReference type="EMBL" id="RYB03616.1"/>
    </source>
</evidence>
<dbReference type="PROSITE" id="PS50240">
    <property type="entry name" value="TRYPSIN_DOM"/>
    <property type="match status" value="1"/>
</dbReference>
<dbReference type="InterPro" id="IPR001254">
    <property type="entry name" value="Trypsin_dom"/>
</dbReference>
<dbReference type="Pfam" id="PF00089">
    <property type="entry name" value="Trypsin"/>
    <property type="match status" value="1"/>
</dbReference>
<dbReference type="InterPro" id="IPR043504">
    <property type="entry name" value="Peptidase_S1_PA_chymotrypsin"/>
</dbReference>
<dbReference type="InterPro" id="IPR009003">
    <property type="entry name" value="Peptidase_S1_PA"/>
</dbReference>
<keyword evidence="1 2" id="KW-0732">Signal</keyword>
<evidence type="ECO:0000256" key="1">
    <source>
        <dbReference type="ARBA" id="ARBA00022729"/>
    </source>
</evidence>
<dbReference type="RefSeq" id="WP_129220187.1">
    <property type="nucleotide sequence ID" value="NZ_QYBC01000013.1"/>
</dbReference>
<name>A0A4V1RIF3_9HYPH</name>
<keyword evidence="5" id="KW-1185">Reference proteome</keyword>
<dbReference type="PANTHER" id="PTHR15462:SF8">
    <property type="entry name" value="SERINE PROTEASE"/>
    <property type="match status" value="1"/>
</dbReference>
<evidence type="ECO:0000259" key="3">
    <source>
        <dbReference type="PROSITE" id="PS50240"/>
    </source>
</evidence>